<dbReference type="AlphaFoldDB" id="A0A0H3KVY3"/>
<dbReference type="InterPro" id="IPR036666">
    <property type="entry name" value="HHA_sf"/>
</dbReference>
<dbReference type="NCBIfam" id="NF007703">
    <property type="entry name" value="PRK10391.1"/>
    <property type="match status" value="1"/>
</dbReference>
<evidence type="ECO:0000313" key="3">
    <source>
        <dbReference type="Proteomes" id="UP000006690"/>
    </source>
</evidence>
<evidence type="ECO:0000313" key="2">
    <source>
        <dbReference type="EMBL" id="BAK11208.1"/>
    </source>
</evidence>
<sequence length="95" mass="10780">MAELDTAGCLPILGILSHPSVTIKMTAHDYLLKFRKVNNLDSLEKLYDHLNYSLSDNTDIINMYRAADHRRAELVSGGRLFDLGCVPKSVWRYVV</sequence>
<comment type="similarity">
    <text evidence="1">Belongs to the Hha/YmoA/Cnu family.</text>
</comment>
<name>A0A0H3KVY3_PANAA</name>
<evidence type="ECO:0000256" key="1">
    <source>
        <dbReference type="ARBA" id="ARBA00010526"/>
    </source>
</evidence>
<protein>
    <submittedName>
        <fullName evidence="2">H-NS/stpA binding protein 2 YdgT</fullName>
    </submittedName>
</protein>
<reference evidence="3" key="1">
    <citation type="journal article" date="2012" name="Appl. Microbiol. Biotechnol.">
        <title>The complete genome sequence of Pantoea ananatis AJ13355, an organism with great biotechnological potential.</title>
        <authorList>
            <person name="Hara Y."/>
            <person name="Kadotani N."/>
            <person name="Izui H."/>
            <person name="Katashkina J.I."/>
            <person name="Kuvaeva T.M."/>
            <person name="Andreeva I.G."/>
            <person name="Golubeva L.I."/>
            <person name="Malko D.B."/>
            <person name="Makeev V.J."/>
            <person name="Mashko S.V."/>
            <person name="Kozlov Y.I."/>
        </authorList>
    </citation>
    <scope>NUCLEOTIDE SEQUENCE [LARGE SCALE GENOMIC DNA]</scope>
    <source>
        <strain evidence="3">AJ13355</strain>
    </source>
</reference>
<dbReference type="Gene3D" id="1.20.1280.40">
    <property type="entry name" value="HHA"/>
    <property type="match status" value="1"/>
</dbReference>
<dbReference type="EMBL" id="AP012032">
    <property type="protein sequence ID" value="BAK11208.1"/>
    <property type="molecule type" value="Genomic_DNA"/>
</dbReference>
<dbReference type="PATRIC" id="fig|932677.3.peg.1301"/>
<gene>
    <name evidence="2" type="primary">ydgT</name>
    <name evidence="2" type="ordered locus">PAJ_1128</name>
</gene>
<dbReference type="InterPro" id="IPR007985">
    <property type="entry name" value="Hemolysn_expr_modulating_HHA"/>
</dbReference>
<organism evidence="2 3">
    <name type="scientific">Pantoea ananatis (strain AJ13355)</name>
    <dbReference type="NCBI Taxonomy" id="932677"/>
    <lineage>
        <taxon>Bacteria</taxon>
        <taxon>Pseudomonadati</taxon>
        <taxon>Pseudomonadota</taxon>
        <taxon>Gammaproteobacteria</taxon>
        <taxon>Enterobacterales</taxon>
        <taxon>Erwiniaceae</taxon>
        <taxon>Pantoea</taxon>
    </lineage>
</organism>
<dbReference type="SUPFAM" id="SSF68989">
    <property type="entry name" value="Hemolysin expression modulating protein HHA"/>
    <property type="match status" value="1"/>
</dbReference>
<dbReference type="eggNOG" id="ENOG5032S5U">
    <property type="taxonomic scope" value="Bacteria"/>
</dbReference>
<accession>A0A0H3KVY3</accession>
<dbReference type="Pfam" id="PF05321">
    <property type="entry name" value="HHA"/>
    <property type="match status" value="1"/>
</dbReference>
<dbReference type="HOGENOM" id="CLU_190629_0_0_6"/>
<proteinExistence type="inferred from homology"/>
<dbReference type="KEGG" id="paj:PAJ_1128"/>
<dbReference type="Proteomes" id="UP000006690">
    <property type="component" value="Chromosome"/>
</dbReference>